<dbReference type="SUPFAM" id="SSF57933">
    <property type="entry name" value="TAZ domain"/>
    <property type="match status" value="1"/>
</dbReference>
<sequence>MLAKGYHLGGSTWREIPRNTSPAVSNILRKRGFDELNNQYGINPVSLYTDWRYDPEMAFIRDQIKTKIFEITSSVFQNEQLAPMLELLLFTTAASKEEYMNLETLNQHLQSLMDASKNYPMPEGGLSDRSIVHDLPCFPDDGSSIPQLADMDMLYNLPVSGGGSNLVSNTRSISNYFPQQQTNNLEMDLKKYSDCLGTVQNNDSISFPTTMGISLQSADLNFKFPQPASVNISEFSNQFPGLRSFVDLDDTMQYQSQKLHFQKNSTVRHDVNDVPSGNTEPIQRPAKRHKMMDSGFGLSSINYPSFDQWNWEMFQPHSSQTEVQQQSEFPLSSIHYEGNGEQFTNPMFHSTGIRGINNNVMAGTFEQILEEPGLESRDVMDSNSLKEIVVNLKSRMHTLDMVPIPTDGEDIQETTAFWTNAKKKVDELIDDQEKITNSSITTVSEKRNYMIYDISGQNCETGISHSKGLEAGQMSDEQDSISYGMIDNKNSVEVYHMPTPSSELIIIDDVDDEEDIQGRTGFNQEGINANKEFIETKDDHEKHTESSNTNVAVDTLGKTFKTETFPSKGLEASQISEEKDLESHGVIHRSKSMEIDNGSNSNMHALICKVPIPIDVEDKQDIIGFNQKGTDAKVGPVSLIDLFTPEQIKEHISSLTKKPFKVGTEEERGIDANICQLCEEKKLYFAPVPIVCLRCGKTIRKNTTYFCRKEEEFDAQRCICSGCYRTSKGGHIKFNGISISKAHLEKKNNDELLEEAWVECNKCKRWQHQVCALYNNKRDLDREAEYICPFCRLKEFENGIHNIPLPKSAIFGAKDLPTTMLSDHLEKRLFESLMQERADWNNDKGKENPDKVLAEESLSIREVLSVDKELKVKKQFLDIIPEENYPAEFSYKSRVILLFQHIEGADVCIFAMYVQEFGSDCANPNQRCVYISYLDSVKYFRPERNAAGGGALRTFVYHEILIGYLDFCKKRGFSTCYIWACAPSKKEDDYILYCHPGEQKTPPNDKLRRWYLSMLKRATEENIVVGLTNLYDHFFLPTEESDSKLSASRLPYFDGDYWCGYAMGAATEIEKESGGDYEKMLKKQVPNRALKTMGHDNPSRDTAKDILVMQRLGQHIIGTRGNFLIAHLQYSCMHCREVIISGKRWFCTKCKKFQECERCHSSDVHTSKNGEVHTLCQVVVNDIPSNTKNNDDIILESGLFENRNTFLSFCQKYLFQFDTLRRAKYSSMMILYYLNNPTLVTVGTCSICCAYNVFQECWKCEICPECTICSACYKDRGADCHVHKLTHNDQKLTQNEHKLTQNEHKLAQNYSTPLCQSGNQELNETLMVKLLDVLKHASQCRATKAEPCSYPNCSQIKKLFSHASRCEIRVNQGCQLCKKTWFILTAHSRNCEDSECRIPRCRDLKKHEEMRTMHSAS</sequence>
<comment type="caution">
    <text evidence="20">The sequence shown here is derived from an EMBL/GenBank/DDBJ whole genome shotgun (WGS) entry which is preliminary data.</text>
</comment>
<reference evidence="20 21" key="2">
    <citation type="journal article" date="2017" name="Front. Plant Sci.">
        <title>Gene Classification and Mining of Molecular Markers Useful in Red Clover (Trifolium pratense) Breeding.</title>
        <authorList>
            <person name="Istvanek J."/>
            <person name="Dluhosova J."/>
            <person name="Dluhos P."/>
            <person name="Patkova L."/>
            <person name="Nedelnik J."/>
            <person name="Repkova J."/>
        </authorList>
    </citation>
    <scope>NUCLEOTIDE SEQUENCE [LARGE SCALE GENOMIC DNA]</scope>
    <source>
        <strain evidence="21">cv. Tatra</strain>
        <tissue evidence="20">Young leaves</tissue>
    </source>
</reference>
<dbReference type="PROSITE" id="PS01359">
    <property type="entry name" value="ZF_PHD_1"/>
    <property type="match status" value="1"/>
</dbReference>
<dbReference type="GO" id="GO:0004402">
    <property type="term" value="F:histone acetyltransferase activity"/>
    <property type="evidence" value="ECO:0007669"/>
    <property type="project" value="InterPro"/>
</dbReference>
<evidence type="ECO:0000256" key="6">
    <source>
        <dbReference type="ARBA" id="ARBA00022771"/>
    </source>
</evidence>
<dbReference type="PROSITE" id="PS50134">
    <property type="entry name" value="ZF_TAZ"/>
    <property type="match status" value="1"/>
</dbReference>
<evidence type="ECO:0000256" key="4">
    <source>
        <dbReference type="ARBA" id="ARBA00022679"/>
    </source>
</evidence>
<evidence type="ECO:0000256" key="2">
    <source>
        <dbReference type="ARBA" id="ARBA00004123"/>
    </source>
</evidence>
<comment type="subcellular location">
    <subcellularLocation>
        <location evidence="2">Nucleus</location>
    </subcellularLocation>
</comment>
<evidence type="ECO:0000256" key="1">
    <source>
        <dbReference type="ARBA" id="ARBA00002581"/>
    </source>
</evidence>
<dbReference type="GO" id="GO:0031490">
    <property type="term" value="F:chromatin DNA binding"/>
    <property type="evidence" value="ECO:0007669"/>
    <property type="project" value="TreeGrafter"/>
</dbReference>
<dbReference type="InterPro" id="IPR019786">
    <property type="entry name" value="Zinc_finger_PHD-type_CS"/>
</dbReference>
<dbReference type="PROSITE" id="PS51727">
    <property type="entry name" value="CBP_P300_HAT"/>
    <property type="match status" value="1"/>
</dbReference>
<dbReference type="InterPro" id="IPR031162">
    <property type="entry name" value="CBP_P300_HAT"/>
</dbReference>
<evidence type="ECO:0000256" key="8">
    <source>
        <dbReference type="ARBA" id="ARBA00022853"/>
    </source>
</evidence>
<reference evidence="20 21" key="1">
    <citation type="journal article" date="2014" name="Am. J. Bot.">
        <title>Genome assembly and annotation for red clover (Trifolium pratense; Fabaceae).</title>
        <authorList>
            <person name="Istvanek J."/>
            <person name="Jaros M."/>
            <person name="Krenek A."/>
            <person name="Repkova J."/>
        </authorList>
    </citation>
    <scope>NUCLEOTIDE SEQUENCE [LARGE SCALE GENOMIC DNA]</scope>
    <source>
        <strain evidence="21">cv. Tatra</strain>
        <tissue evidence="20">Young leaves</tissue>
    </source>
</reference>
<evidence type="ECO:0000259" key="17">
    <source>
        <dbReference type="PROSITE" id="PS50134"/>
    </source>
</evidence>
<dbReference type="CDD" id="cd15614">
    <property type="entry name" value="PHD_HAC_like"/>
    <property type="match status" value="1"/>
</dbReference>
<evidence type="ECO:0000313" key="20">
    <source>
        <dbReference type="EMBL" id="PNY07287.1"/>
    </source>
</evidence>
<dbReference type="Pfam" id="PF02135">
    <property type="entry name" value="zf-TAZ"/>
    <property type="match status" value="1"/>
</dbReference>
<dbReference type="Gene3D" id="3.30.60.90">
    <property type="match status" value="1"/>
</dbReference>
<comment type="catalytic activity">
    <reaction evidence="14">
        <text>L-lysyl-[protein] + acetyl-CoA = N(6)-acetyl-L-lysyl-[protein] + CoA + H(+)</text>
        <dbReference type="Rhea" id="RHEA:45948"/>
        <dbReference type="Rhea" id="RHEA-COMP:9752"/>
        <dbReference type="Rhea" id="RHEA-COMP:10731"/>
        <dbReference type="ChEBI" id="CHEBI:15378"/>
        <dbReference type="ChEBI" id="CHEBI:29969"/>
        <dbReference type="ChEBI" id="CHEBI:57287"/>
        <dbReference type="ChEBI" id="CHEBI:57288"/>
        <dbReference type="ChEBI" id="CHEBI:61930"/>
        <dbReference type="EC" id="2.3.1.48"/>
    </reaction>
</comment>
<dbReference type="PANTHER" id="PTHR13808:SF53">
    <property type="entry name" value="HISTONE ACETYLTRANSFERASE HAC2"/>
    <property type="match status" value="1"/>
</dbReference>
<dbReference type="InterPro" id="IPR019787">
    <property type="entry name" value="Znf_PHD-finger"/>
</dbReference>
<dbReference type="SUPFAM" id="SSF57903">
    <property type="entry name" value="FYVE/PHD zinc finger"/>
    <property type="match status" value="1"/>
</dbReference>
<keyword evidence="10" id="KW-0010">Activator</keyword>
<dbReference type="SUPFAM" id="SSF57850">
    <property type="entry name" value="RING/U-box"/>
    <property type="match status" value="2"/>
</dbReference>
<evidence type="ECO:0000256" key="5">
    <source>
        <dbReference type="ARBA" id="ARBA00022723"/>
    </source>
</evidence>
<keyword evidence="6 15" id="KW-0863">Zinc-finger</keyword>
<dbReference type="EC" id="2.3.1.48" evidence="3"/>
<proteinExistence type="predicted"/>
<feature type="domain" description="ZZ-type" evidence="18">
    <location>
        <begin position="1127"/>
        <end position="1183"/>
    </location>
</feature>
<dbReference type="InterPro" id="IPR011011">
    <property type="entry name" value="Znf_FYVE_PHD"/>
</dbReference>
<dbReference type="Pfam" id="PF00628">
    <property type="entry name" value="PHD"/>
    <property type="match status" value="1"/>
</dbReference>
<dbReference type="InterPro" id="IPR001965">
    <property type="entry name" value="Znf_PHD"/>
</dbReference>
<dbReference type="InterPro" id="IPR043145">
    <property type="entry name" value="Znf_ZZ_sf"/>
</dbReference>
<evidence type="ECO:0000256" key="13">
    <source>
        <dbReference type="ARBA" id="ARBA00023315"/>
    </source>
</evidence>
<dbReference type="InterPro" id="IPR000197">
    <property type="entry name" value="Znf_TAZ"/>
</dbReference>
<feature type="domain" description="TAZ-type" evidence="17">
    <location>
        <begin position="1320"/>
        <end position="1404"/>
    </location>
</feature>
<dbReference type="Gene3D" id="1.20.1020.10">
    <property type="entry name" value="TAZ domain"/>
    <property type="match status" value="1"/>
</dbReference>
<name>A0A2K3NW88_TRIPR</name>
<dbReference type="Pfam" id="PF08214">
    <property type="entry name" value="HAT_KAT11"/>
    <property type="match status" value="1"/>
</dbReference>
<dbReference type="Gene3D" id="3.30.40.10">
    <property type="entry name" value="Zinc/RING finger domain, C3HC4 (zinc finger)"/>
    <property type="match status" value="1"/>
</dbReference>
<dbReference type="SMART" id="SM00551">
    <property type="entry name" value="ZnF_TAZ"/>
    <property type="match status" value="1"/>
</dbReference>
<dbReference type="GO" id="GO:0000123">
    <property type="term" value="C:histone acetyltransferase complex"/>
    <property type="evidence" value="ECO:0007669"/>
    <property type="project" value="TreeGrafter"/>
</dbReference>
<keyword evidence="13" id="KW-0012">Acyltransferase</keyword>
<evidence type="ECO:0000259" key="19">
    <source>
        <dbReference type="PROSITE" id="PS51727"/>
    </source>
</evidence>
<evidence type="ECO:0000256" key="11">
    <source>
        <dbReference type="ARBA" id="ARBA00023163"/>
    </source>
</evidence>
<dbReference type="Proteomes" id="UP000236291">
    <property type="component" value="Unassembled WGS sequence"/>
</dbReference>
<dbReference type="InterPro" id="IPR000433">
    <property type="entry name" value="Znf_ZZ"/>
</dbReference>
<accession>A0A2K3NW88</accession>
<dbReference type="STRING" id="57577.A0A2K3NW88"/>
<evidence type="ECO:0000256" key="7">
    <source>
        <dbReference type="ARBA" id="ARBA00022833"/>
    </source>
</evidence>
<protein>
    <recommendedName>
        <fullName evidence="3">histone acetyltransferase</fullName>
        <ecNumber evidence="3">2.3.1.48</ecNumber>
    </recommendedName>
</protein>
<evidence type="ECO:0000256" key="15">
    <source>
        <dbReference type="PROSITE-ProRule" id="PRU00228"/>
    </source>
</evidence>
<comment type="function">
    <text evidence="1">Acetyltransferase enzyme. Acetylates histones, giving a specific tag for transcriptional activation.</text>
</comment>
<dbReference type="GO" id="GO:0045944">
    <property type="term" value="P:positive regulation of transcription by RNA polymerase II"/>
    <property type="evidence" value="ECO:0007669"/>
    <property type="project" value="TreeGrafter"/>
</dbReference>
<dbReference type="GO" id="GO:0005667">
    <property type="term" value="C:transcription regulator complex"/>
    <property type="evidence" value="ECO:0007669"/>
    <property type="project" value="TreeGrafter"/>
</dbReference>
<dbReference type="InterPro" id="IPR035898">
    <property type="entry name" value="TAZ_dom_sf"/>
</dbReference>
<keyword evidence="12" id="KW-0539">Nucleus</keyword>
<dbReference type="InterPro" id="IPR013083">
    <property type="entry name" value="Znf_RING/FYVE/PHD"/>
</dbReference>
<dbReference type="InterPro" id="IPR013178">
    <property type="entry name" value="Histone_AcTrfase_Rtt109/CBP"/>
</dbReference>
<keyword evidence="4 20" id="KW-0808">Transferase</keyword>
<dbReference type="EMBL" id="ASHM01001790">
    <property type="protein sequence ID" value="PNY07287.1"/>
    <property type="molecule type" value="Genomic_DNA"/>
</dbReference>
<evidence type="ECO:0000313" key="21">
    <source>
        <dbReference type="Proteomes" id="UP000236291"/>
    </source>
</evidence>
<dbReference type="GO" id="GO:0008270">
    <property type="term" value="F:zinc ion binding"/>
    <property type="evidence" value="ECO:0007669"/>
    <property type="project" value="UniProtKB-KW"/>
</dbReference>
<evidence type="ECO:0000259" key="16">
    <source>
        <dbReference type="PROSITE" id="PS50016"/>
    </source>
</evidence>
<feature type="domain" description="CBP/p300-type HAT" evidence="19">
    <location>
        <begin position="810"/>
        <end position="1239"/>
    </location>
</feature>
<dbReference type="PANTHER" id="PTHR13808">
    <property type="entry name" value="CBP/P300-RELATED"/>
    <property type="match status" value="1"/>
</dbReference>
<evidence type="ECO:0000256" key="10">
    <source>
        <dbReference type="ARBA" id="ARBA00023159"/>
    </source>
</evidence>
<evidence type="ECO:0000256" key="14">
    <source>
        <dbReference type="ARBA" id="ARBA00048017"/>
    </source>
</evidence>
<dbReference type="SMART" id="SM00249">
    <property type="entry name" value="PHD"/>
    <property type="match status" value="1"/>
</dbReference>
<keyword evidence="9" id="KW-0805">Transcription regulation</keyword>
<gene>
    <name evidence="20" type="ORF">L195_g003777</name>
</gene>
<evidence type="ECO:0000256" key="9">
    <source>
        <dbReference type="ARBA" id="ARBA00023015"/>
    </source>
</evidence>
<dbReference type="GO" id="GO:0003713">
    <property type="term" value="F:transcription coactivator activity"/>
    <property type="evidence" value="ECO:0007669"/>
    <property type="project" value="TreeGrafter"/>
</dbReference>
<evidence type="ECO:0000256" key="12">
    <source>
        <dbReference type="ARBA" id="ARBA00023242"/>
    </source>
</evidence>
<keyword evidence="5" id="KW-0479">Metal-binding</keyword>
<keyword evidence="8" id="KW-0156">Chromatin regulator</keyword>
<dbReference type="PROSITE" id="PS50135">
    <property type="entry name" value="ZF_ZZ_2"/>
    <property type="match status" value="1"/>
</dbReference>
<keyword evidence="7" id="KW-0862">Zinc</keyword>
<organism evidence="20 21">
    <name type="scientific">Trifolium pratense</name>
    <name type="common">Red clover</name>
    <dbReference type="NCBI Taxonomy" id="57577"/>
    <lineage>
        <taxon>Eukaryota</taxon>
        <taxon>Viridiplantae</taxon>
        <taxon>Streptophyta</taxon>
        <taxon>Embryophyta</taxon>
        <taxon>Tracheophyta</taxon>
        <taxon>Spermatophyta</taxon>
        <taxon>Magnoliopsida</taxon>
        <taxon>eudicotyledons</taxon>
        <taxon>Gunneridae</taxon>
        <taxon>Pentapetalae</taxon>
        <taxon>rosids</taxon>
        <taxon>fabids</taxon>
        <taxon>Fabales</taxon>
        <taxon>Fabaceae</taxon>
        <taxon>Papilionoideae</taxon>
        <taxon>50 kb inversion clade</taxon>
        <taxon>NPAAA clade</taxon>
        <taxon>Hologalegina</taxon>
        <taxon>IRL clade</taxon>
        <taxon>Trifolieae</taxon>
        <taxon>Trifolium</taxon>
    </lineage>
</organism>
<evidence type="ECO:0000259" key="18">
    <source>
        <dbReference type="PROSITE" id="PS50135"/>
    </source>
</evidence>
<dbReference type="SMART" id="SM01250">
    <property type="entry name" value="KAT11"/>
    <property type="match status" value="1"/>
</dbReference>
<keyword evidence="11" id="KW-0804">Transcription</keyword>
<dbReference type="PROSITE" id="PS50016">
    <property type="entry name" value="ZF_PHD_2"/>
    <property type="match status" value="1"/>
</dbReference>
<dbReference type="GO" id="GO:0005634">
    <property type="term" value="C:nucleus"/>
    <property type="evidence" value="ECO:0007669"/>
    <property type="project" value="UniProtKB-SubCell"/>
</dbReference>
<evidence type="ECO:0000256" key="3">
    <source>
        <dbReference type="ARBA" id="ARBA00013184"/>
    </source>
</evidence>
<feature type="domain" description="PHD-type" evidence="16">
    <location>
        <begin position="717"/>
        <end position="794"/>
    </location>
</feature>